<dbReference type="Pfam" id="PF04893">
    <property type="entry name" value="Yip1"/>
    <property type="match status" value="1"/>
</dbReference>
<dbReference type="GO" id="GO:0016020">
    <property type="term" value="C:membrane"/>
    <property type="evidence" value="ECO:0007669"/>
    <property type="project" value="UniProtKB-SubCell"/>
</dbReference>
<dbReference type="EMBL" id="CP031311">
    <property type="protein sequence ID" value="QCC46734.1"/>
    <property type="molecule type" value="Genomic_DNA"/>
</dbReference>
<proteinExistence type="predicted"/>
<dbReference type="KEGG" id="hlm:DV707_03090"/>
<feature type="transmembrane region" description="Helical" evidence="5">
    <location>
        <begin position="151"/>
        <end position="171"/>
    </location>
</feature>
<comment type="subcellular location">
    <subcellularLocation>
        <location evidence="1">Membrane</location>
        <topology evidence="1">Multi-pass membrane protein</topology>
    </subcellularLocation>
</comment>
<evidence type="ECO:0000256" key="4">
    <source>
        <dbReference type="ARBA" id="ARBA00023136"/>
    </source>
</evidence>
<evidence type="ECO:0000256" key="5">
    <source>
        <dbReference type="SAM" id="Phobius"/>
    </source>
</evidence>
<evidence type="ECO:0000313" key="10">
    <source>
        <dbReference type="Proteomes" id="UP000296733"/>
    </source>
</evidence>
<evidence type="ECO:0000256" key="1">
    <source>
        <dbReference type="ARBA" id="ARBA00004141"/>
    </source>
</evidence>
<evidence type="ECO:0000313" key="8">
    <source>
        <dbReference type="EMBL" id="SEF85686.1"/>
    </source>
</evidence>
<feature type="transmembrane region" description="Helical" evidence="5">
    <location>
        <begin position="28"/>
        <end position="49"/>
    </location>
</feature>
<evidence type="ECO:0000313" key="7">
    <source>
        <dbReference type="EMBL" id="QCC46734.1"/>
    </source>
</evidence>
<name>A0A1H5VF65_9EURY</name>
<gene>
    <name evidence="7" type="ORF">DV707_03090</name>
    <name evidence="8" type="ORF">SAMN04488133_0938</name>
</gene>
<keyword evidence="4 5" id="KW-0472">Membrane</keyword>
<dbReference type="GeneID" id="39857040"/>
<feature type="domain" description="Yip1" evidence="6">
    <location>
        <begin position="12"/>
        <end position="241"/>
    </location>
</feature>
<dbReference type="RefSeq" id="WP_103990667.1">
    <property type="nucleotide sequence ID" value="NZ_CP031311.1"/>
</dbReference>
<dbReference type="AlphaFoldDB" id="A0A1H5VF65"/>
<evidence type="ECO:0000313" key="9">
    <source>
        <dbReference type="Proteomes" id="UP000236740"/>
    </source>
</evidence>
<keyword evidence="9" id="KW-1185">Reference proteome</keyword>
<dbReference type="InterPro" id="IPR006977">
    <property type="entry name" value="Yip1_dom"/>
</dbReference>
<dbReference type="Proteomes" id="UP000236740">
    <property type="component" value="Unassembled WGS sequence"/>
</dbReference>
<dbReference type="EMBL" id="FNVN01000001">
    <property type="protein sequence ID" value="SEF85686.1"/>
    <property type="molecule type" value="Genomic_DNA"/>
</dbReference>
<protein>
    <submittedName>
        <fullName evidence="7">YIP1 family protein</fullName>
    </submittedName>
    <submittedName>
        <fullName evidence="8">Yip1 domain-containing protein</fullName>
    </submittedName>
</protein>
<organism evidence="8 9">
    <name type="scientific">Halobellus limi</name>
    <dbReference type="NCBI Taxonomy" id="699433"/>
    <lineage>
        <taxon>Archaea</taxon>
        <taxon>Methanobacteriati</taxon>
        <taxon>Methanobacteriota</taxon>
        <taxon>Stenosarchaea group</taxon>
        <taxon>Halobacteria</taxon>
        <taxon>Halobacteriales</taxon>
        <taxon>Haloferacaceae</taxon>
        <taxon>Halobellus</taxon>
    </lineage>
</organism>
<reference evidence="7 10" key="2">
    <citation type="journal article" date="2019" name="Nat. Commun.">
        <title>A new type of DNA phosphorothioation-based antiviral system in archaea.</title>
        <authorList>
            <person name="Xiong L."/>
            <person name="Liu S."/>
            <person name="Chen S."/>
            <person name="Xiao Y."/>
            <person name="Zhu B."/>
            <person name="Gao Y."/>
            <person name="Zhang Y."/>
            <person name="Chen B."/>
            <person name="Luo J."/>
            <person name="Deng Z."/>
            <person name="Chen X."/>
            <person name="Wang L."/>
            <person name="Chen S."/>
        </authorList>
    </citation>
    <scope>NUCLEOTIDE SEQUENCE [LARGE SCALE GENOMIC DNA]</scope>
    <source>
        <strain evidence="7 10">CGMCC 1.10331</strain>
    </source>
</reference>
<evidence type="ECO:0000259" key="6">
    <source>
        <dbReference type="Pfam" id="PF04893"/>
    </source>
</evidence>
<evidence type="ECO:0000256" key="2">
    <source>
        <dbReference type="ARBA" id="ARBA00022692"/>
    </source>
</evidence>
<dbReference type="Proteomes" id="UP000296733">
    <property type="component" value="Chromosome"/>
</dbReference>
<sequence>MVPLVRPLRQLALSPTRFFEERPPSETLPVAAALVVLFAVALTAALLLVGSMLAGAVDATVTMDNPDRPPETICEQYEDDPDSPFGENCDEPATVERDAGQLIREAVDDYLWIGLVGPFVLWIVGTLVLFAGGRLAAGDPSFAGTAALAGWAALPEFLRVVAGLAGLWYVLRDLTITDPERAVTVLETALASVEPVLLVVSLLTLGWQWSILSAGLSEDADISRGAAAVAVGVPLVIFFVVGAL</sequence>
<accession>A0A1H5VF65</accession>
<keyword evidence="3 5" id="KW-1133">Transmembrane helix</keyword>
<keyword evidence="2 5" id="KW-0812">Transmembrane</keyword>
<evidence type="ECO:0000256" key="3">
    <source>
        <dbReference type="ARBA" id="ARBA00022989"/>
    </source>
</evidence>
<dbReference type="OrthoDB" id="116519at2157"/>
<feature type="transmembrane region" description="Helical" evidence="5">
    <location>
        <begin position="225"/>
        <end position="243"/>
    </location>
</feature>
<feature type="transmembrane region" description="Helical" evidence="5">
    <location>
        <begin position="183"/>
        <end position="205"/>
    </location>
</feature>
<reference evidence="8 9" key="1">
    <citation type="submission" date="2016-10" db="EMBL/GenBank/DDBJ databases">
        <authorList>
            <person name="de Groot N.N."/>
        </authorList>
    </citation>
    <scope>NUCLEOTIDE SEQUENCE [LARGE SCALE GENOMIC DNA]</scope>
    <source>
        <strain evidence="8 9">CGMCC 1.10331</strain>
    </source>
</reference>
<feature type="transmembrane region" description="Helical" evidence="5">
    <location>
        <begin position="110"/>
        <end position="131"/>
    </location>
</feature>